<dbReference type="HAMAP" id="MF_01498">
    <property type="entry name" value="RadA_bact"/>
    <property type="match status" value="1"/>
</dbReference>
<evidence type="ECO:0000259" key="13">
    <source>
        <dbReference type="PROSITE" id="PS50162"/>
    </source>
</evidence>
<evidence type="ECO:0000256" key="9">
    <source>
        <dbReference type="ARBA" id="ARBA00023125"/>
    </source>
</evidence>
<dbReference type="PRINTS" id="PR01874">
    <property type="entry name" value="DNAREPAIRADA"/>
</dbReference>
<dbReference type="InterPro" id="IPR027417">
    <property type="entry name" value="P-loop_NTPase"/>
</dbReference>
<feature type="region of interest" description="Disordered" evidence="12">
    <location>
        <begin position="116"/>
        <end position="140"/>
    </location>
</feature>
<dbReference type="InterPro" id="IPR020568">
    <property type="entry name" value="Ribosomal_Su5_D2-typ_SF"/>
</dbReference>
<proteinExistence type="inferred from homology"/>
<keyword evidence="4" id="KW-0863">Zinc-finger</keyword>
<dbReference type="EMBL" id="MFCA01000023">
    <property type="protein sequence ID" value="OGE01866.1"/>
    <property type="molecule type" value="Genomic_DNA"/>
</dbReference>
<dbReference type="GO" id="GO:0008270">
    <property type="term" value="F:zinc ion binding"/>
    <property type="evidence" value="ECO:0007669"/>
    <property type="project" value="UniProtKB-KW"/>
</dbReference>
<evidence type="ECO:0000256" key="5">
    <source>
        <dbReference type="ARBA" id="ARBA00022801"/>
    </source>
</evidence>
<keyword evidence="9 11" id="KW-0238">DNA-binding</keyword>
<dbReference type="GO" id="GO:0005524">
    <property type="term" value="F:ATP binding"/>
    <property type="evidence" value="ECO:0007669"/>
    <property type="project" value="UniProtKB-UniRule"/>
</dbReference>
<evidence type="ECO:0000256" key="10">
    <source>
        <dbReference type="ARBA" id="ARBA00023204"/>
    </source>
</evidence>
<dbReference type="Pfam" id="PF13541">
    <property type="entry name" value="ChlI"/>
    <property type="match status" value="1"/>
</dbReference>
<feature type="domain" description="RecA family profile 1" evidence="13">
    <location>
        <begin position="67"/>
        <end position="275"/>
    </location>
</feature>
<keyword evidence="1 11" id="KW-0479">Metal-binding</keyword>
<feature type="binding site" evidence="11">
    <location>
        <begin position="96"/>
        <end position="103"/>
    </location>
    <ligand>
        <name>ATP</name>
        <dbReference type="ChEBI" id="CHEBI:30616"/>
    </ligand>
</feature>
<name>A0A1F5HCS0_9BACT</name>
<evidence type="ECO:0000256" key="3">
    <source>
        <dbReference type="ARBA" id="ARBA00022763"/>
    </source>
</evidence>
<dbReference type="InterPro" id="IPR020588">
    <property type="entry name" value="RecA_ATP-bd"/>
</dbReference>
<dbReference type="GO" id="GO:0000725">
    <property type="term" value="P:recombinational repair"/>
    <property type="evidence" value="ECO:0007669"/>
    <property type="project" value="UniProtKB-UniRule"/>
</dbReference>
<evidence type="ECO:0000256" key="7">
    <source>
        <dbReference type="ARBA" id="ARBA00022840"/>
    </source>
</evidence>
<dbReference type="GO" id="GO:0140664">
    <property type="term" value="F:ATP-dependent DNA damage sensor activity"/>
    <property type="evidence" value="ECO:0007669"/>
    <property type="project" value="InterPro"/>
</dbReference>
<dbReference type="Gene3D" id="3.30.230.10">
    <property type="match status" value="1"/>
</dbReference>
<comment type="function">
    <text evidence="11">Plays a role in repairing double-strand DNA breaks, probably involving stabilizing or processing branched DNA or blocked replication forks.</text>
</comment>
<feature type="region of interest" description="Lon-protease-like" evidence="11">
    <location>
        <begin position="411"/>
        <end position="501"/>
    </location>
</feature>
<evidence type="ECO:0000256" key="6">
    <source>
        <dbReference type="ARBA" id="ARBA00022833"/>
    </source>
</evidence>
<evidence type="ECO:0000313" key="15">
    <source>
        <dbReference type="Proteomes" id="UP000176751"/>
    </source>
</evidence>
<evidence type="ECO:0000256" key="1">
    <source>
        <dbReference type="ARBA" id="ARBA00022723"/>
    </source>
</evidence>
<keyword evidence="8 11" id="KW-0346">Stress response</keyword>
<keyword evidence="10 11" id="KW-0234">DNA repair</keyword>
<dbReference type="STRING" id="1797737.A2196_00010"/>
<keyword evidence="2 11" id="KW-0547">Nucleotide-binding</keyword>
<dbReference type="InterPro" id="IPR014721">
    <property type="entry name" value="Ribsml_uS5_D2-typ_fold_subgr"/>
</dbReference>
<dbReference type="GO" id="GO:0016787">
    <property type="term" value="F:hydrolase activity"/>
    <property type="evidence" value="ECO:0007669"/>
    <property type="project" value="UniProtKB-KW"/>
</dbReference>
<dbReference type="InterPro" id="IPR003593">
    <property type="entry name" value="AAA+_ATPase"/>
</dbReference>
<reference evidence="14 15" key="1">
    <citation type="journal article" date="2016" name="Nat. Commun.">
        <title>Thousands of microbial genomes shed light on interconnected biogeochemical processes in an aquifer system.</title>
        <authorList>
            <person name="Anantharaman K."/>
            <person name="Brown C.T."/>
            <person name="Hug L.A."/>
            <person name="Sharon I."/>
            <person name="Castelle C.J."/>
            <person name="Probst A.J."/>
            <person name="Thomas B.C."/>
            <person name="Singh A."/>
            <person name="Wilkins M.J."/>
            <person name="Karaoz U."/>
            <person name="Brodie E.L."/>
            <person name="Williams K.H."/>
            <person name="Hubbard S.S."/>
            <person name="Banfield J.F."/>
        </authorList>
    </citation>
    <scope>NUCLEOTIDE SEQUENCE [LARGE SCALE GENOMIC DNA]</scope>
</reference>
<dbReference type="Pfam" id="PF13481">
    <property type="entry name" value="AAA_25"/>
    <property type="match status" value="1"/>
</dbReference>
<accession>A0A1F5HCS0</accession>
<evidence type="ECO:0000256" key="11">
    <source>
        <dbReference type="HAMAP-Rule" id="MF_01498"/>
    </source>
</evidence>
<dbReference type="SUPFAM" id="SSF52540">
    <property type="entry name" value="P-loop containing nucleoside triphosphate hydrolases"/>
    <property type="match status" value="1"/>
</dbReference>
<dbReference type="AlphaFoldDB" id="A0A1F5HCS0"/>
<dbReference type="InterPro" id="IPR004504">
    <property type="entry name" value="DNA_repair_RadA"/>
</dbReference>
<keyword evidence="7 11" id="KW-0067">ATP-binding</keyword>
<comment type="domain">
    <text evidence="11">The middle region has homology to RecA with ATPase motifs including the RadA KNRFG motif, while the C-terminus is homologous to Lon protease.</text>
</comment>
<organism evidence="14 15">
    <name type="scientific">Candidatus Curtissbacteria bacterium RIFOXYA1_FULL_41_14</name>
    <dbReference type="NCBI Taxonomy" id="1797737"/>
    <lineage>
        <taxon>Bacteria</taxon>
        <taxon>Candidatus Curtissiibacteriota</taxon>
    </lineage>
</organism>
<dbReference type="SMART" id="SM00382">
    <property type="entry name" value="AAA"/>
    <property type="match status" value="1"/>
</dbReference>
<evidence type="ECO:0000256" key="8">
    <source>
        <dbReference type="ARBA" id="ARBA00023016"/>
    </source>
</evidence>
<comment type="caution">
    <text evidence="14">The sequence shown here is derived from an EMBL/GenBank/DDBJ whole genome shotgun (WGS) entry which is preliminary data.</text>
</comment>
<evidence type="ECO:0000313" key="14">
    <source>
        <dbReference type="EMBL" id="OGE01866.1"/>
    </source>
</evidence>
<gene>
    <name evidence="11" type="primary">radA</name>
    <name evidence="14" type="ORF">A2196_00010</name>
</gene>
<keyword evidence="5" id="KW-0378">Hydrolase</keyword>
<feature type="compositionally biased region" description="Low complexity" evidence="12">
    <location>
        <begin position="116"/>
        <end position="128"/>
    </location>
</feature>
<dbReference type="PANTHER" id="PTHR32472:SF10">
    <property type="entry name" value="DNA REPAIR PROTEIN RADA-LIKE PROTEIN"/>
    <property type="match status" value="1"/>
</dbReference>
<comment type="similarity">
    <text evidence="11">Belongs to the RecA family. RadA subfamily.</text>
</comment>
<dbReference type="Pfam" id="PF18073">
    <property type="entry name" value="Zn_ribbon_LapB"/>
    <property type="match status" value="1"/>
</dbReference>
<protein>
    <recommendedName>
        <fullName evidence="11">DNA repair protein RadA</fullName>
    </recommendedName>
</protein>
<feature type="short sequence motif" description="RadA KNRFG motif" evidence="11">
    <location>
        <begin position="312"/>
        <end position="316"/>
    </location>
</feature>
<evidence type="ECO:0000256" key="4">
    <source>
        <dbReference type="ARBA" id="ARBA00022771"/>
    </source>
</evidence>
<evidence type="ECO:0000256" key="2">
    <source>
        <dbReference type="ARBA" id="ARBA00022741"/>
    </source>
</evidence>
<dbReference type="PROSITE" id="PS50162">
    <property type="entry name" value="RECA_2"/>
    <property type="match status" value="1"/>
</dbReference>
<dbReference type="Proteomes" id="UP000176751">
    <property type="component" value="Unassembled WGS sequence"/>
</dbReference>
<dbReference type="PANTHER" id="PTHR32472">
    <property type="entry name" value="DNA REPAIR PROTEIN RADA"/>
    <property type="match status" value="1"/>
</dbReference>
<dbReference type="CDD" id="cd01121">
    <property type="entry name" value="RadA_SMS_N"/>
    <property type="match status" value="1"/>
</dbReference>
<dbReference type="GO" id="GO:0005829">
    <property type="term" value="C:cytosol"/>
    <property type="evidence" value="ECO:0007669"/>
    <property type="project" value="TreeGrafter"/>
</dbReference>
<evidence type="ECO:0000256" key="12">
    <source>
        <dbReference type="SAM" id="MobiDB-lite"/>
    </source>
</evidence>
<sequence length="501" mass="53635">MKISSTFVCQQCGYQSASFLGKCPECGEWNSLVETKVSTEGLRIKDKGLSVGVEQSLVKLSDVKNQQIRRFSAGFEEFDRVLGGGIVPGSIVLISGDPGIGKSTLLLQSAMRIAKSTTSGQGTTSTTGMRKNQKARDTRDTLNSRDTPVLYVTGEESAQQVKIRADRIVHSSQFTLRLRSGQTVHSLRKTKKEKSVNHEPSTENLFILPATDVEAIMAASEKLAPTLLIVDSIQTLTSSDLSGAAGSVGQVRECAQILQRHAKTSGTPIFLVGHVTKEGSIAGPKVLEHLVDAVLNLEGDGTHAFRLLRSVKNRFGSTFEVGVFEMRDSGMVEVSNPSQIFLAQRISSRPGSVVTSTIAGGRPILAEVQALCTSTIFPVPTRRVTGLDFARTQIVIAALAKVANLALGNLDIYVNVAGGLKIFEPASDLPVALAIASAVVNKPVSDQICAFGEVGLLGELRQVVNLEGRIKEAKRLGFDDFVTPEKFKTLEDAISYAVHGG</sequence>
<dbReference type="Gene3D" id="3.40.50.300">
    <property type="entry name" value="P-loop containing nucleotide triphosphate hydrolases"/>
    <property type="match status" value="1"/>
</dbReference>
<dbReference type="SUPFAM" id="SSF54211">
    <property type="entry name" value="Ribosomal protein S5 domain 2-like"/>
    <property type="match status" value="1"/>
</dbReference>
<dbReference type="InterPro" id="IPR041166">
    <property type="entry name" value="Rubredoxin_2"/>
</dbReference>
<keyword evidence="6" id="KW-0862">Zinc</keyword>
<dbReference type="GO" id="GO:0003684">
    <property type="term" value="F:damaged DNA binding"/>
    <property type="evidence" value="ECO:0007669"/>
    <property type="project" value="InterPro"/>
</dbReference>
<keyword evidence="3 11" id="KW-0227">DNA damage</keyword>